<evidence type="ECO:0000256" key="4">
    <source>
        <dbReference type="ARBA" id="ARBA00005259"/>
    </source>
</evidence>
<feature type="active site" description="Proton donor" evidence="14">
    <location>
        <position position="54"/>
    </location>
</feature>
<dbReference type="NCBIfam" id="TIGR00326">
    <property type="entry name" value="eubact_ribD"/>
    <property type="match status" value="1"/>
</dbReference>
<feature type="binding site" evidence="15">
    <location>
        <position position="198"/>
    </location>
    <ligand>
        <name>NADP(+)</name>
        <dbReference type="ChEBI" id="CHEBI:58349"/>
    </ligand>
</feature>
<evidence type="ECO:0000256" key="6">
    <source>
        <dbReference type="ARBA" id="ARBA00022619"/>
    </source>
</evidence>
<dbReference type="InterPro" id="IPR002125">
    <property type="entry name" value="CMP_dCMP_dom"/>
</dbReference>
<comment type="function">
    <text evidence="1 13">Converts 2,5-diamino-6-(ribosylamino)-4(3h)-pyrimidinone 5'-phosphate into 5-amino-6-(ribosylamino)-2,4(1h,3h)-pyrimidinedione 5'-phosphate.</text>
</comment>
<feature type="binding site" evidence="15">
    <location>
        <position position="209"/>
    </location>
    <ligand>
        <name>substrate</name>
    </ligand>
</feature>
<name>A0A563D7L3_9FLAO</name>
<dbReference type="OrthoDB" id="9800865at2"/>
<evidence type="ECO:0000256" key="14">
    <source>
        <dbReference type="PIRSR" id="PIRSR006769-1"/>
    </source>
</evidence>
<feature type="binding site" evidence="16">
    <location>
        <position position="86"/>
    </location>
    <ligand>
        <name>Zn(2+)</name>
        <dbReference type="ChEBI" id="CHEBI:29105"/>
        <note>catalytic</note>
    </ligand>
</feature>
<comment type="catalytic activity">
    <reaction evidence="13">
        <text>5-amino-6-(5-phospho-D-ribitylamino)uracil + NADP(+) = 5-amino-6-(5-phospho-D-ribosylamino)uracil + NADPH + H(+)</text>
        <dbReference type="Rhea" id="RHEA:17845"/>
        <dbReference type="ChEBI" id="CHEBI:15378"/>
        <dbReference type="ChEBI" id="CHEBI:57783"/>
        <dbReference type="ChEBI" id="CHEBI:58349"/>
        <dbReference type="ChEBI" id="CHEBI:58421"/>
        <dbReference type="ChEBI" id="CHEBI:58453"/>
        <dbReference type="EC" id="1.1.1.193"/>
    </reaction>
</comment>
<keyword evidence="12" id="KW-0511">Multifunctional enzyme</keyword>
<dbReference type="Gene3D" id="3.40.140.10">
    <property type="entry name" value="Cytidine Deaminase, domain 2"/>
    <property type="match status" value="1"/>
</dbReference>
<keyword evidence="19" id="KW-1185">Reference proteome</keyword>
<feature type="binding site" evidence="15">
    <location>
        <position position="298"/>
    </location>
    <ligand>
        <name>substrate</name>
    </ligand>
</feature>
<keyword evidence="8 13" id="KW-0378">Hydrolase</keyword>
<feature type="binding site" evidence="15">
    <location>
        <position position="226"/>
    </location>
    <ligand>
        <name>NADP(+)</name>
        <dbReference type="ChEBI" id="CHEBI:58349"/>
    </ligand>
</feature>
<comment type="cofactor">
    <cofactor evidence="13 16">
        <name>Zn(2+)</name>
        <dbReference type="ChEBI" id="CHEBI:29105"/>
    </cofactor>
    <text evidence="13 16">Binds 1 zinc ion.</text>
</comment>
<dbReference type="Pfam" id="PF01872">
    <property type="entry name" value="RibD_C"/>
    <property type="match status" value="1"/>
</dbReference>
<reference evidence="18 19" key="1">
    <citation type="submission" date="2019-02" db="EMBL/GenBank/DDBJ databases">
        <title>Apibacter muscae sp. nov.: a novel member of the house fly microbiota.</title>
        <authorList>
            <person name="Park R."/>
        </authorList>
    </citation>
    <scope>NUCLEOTIDE SEQUENCE [LARGE SCALE GENOMIC DNA]</scope>
    <source>
        <strain evidence="18 19">AL1</strain>
    </source>
</reference>
<gene>
    <name evidence="18" type="primary">ribD</name>
    <name evidence="18" type="ORF">ETU09_11115</name>
</gene>
<feature type="domain" description="CMP/dCMP-type deaminase" evidence="17">
    <location>
        <begin position="3"/>
        <end position="125"/>
    </location>
</feature>
<evidence type="ECO:0000256" key="11">
    <source>
        <dbReference type="ARBA" id="ARBA00023002"/>
    </source>
</evidence>
<dbReference type="PROSITE" id="PS00903">
    <property type="entry name" value="CYT_DCMP_DEAMINASES_1"/>
    <property type="match status" value="1"/>
</dbReference>
<sequence length="380" mass="43152">MQITEDTYMQRALELAAQAGGYCYPNPKVGCVIVKDGKIISEGYHKKYGEYHAERMAILNSKESVENSEVYVTLEPCSHTGKQPPCVDLLIESKVKRVIIANADPDTKVNGKGIEKLKDSGIEVHLGILNDKAYQLNEDYFYHRINQVPYVVGKIATSIDGKTSTFNKKSQWITNEKSRQYSHYLRSRYQAIMVGASTFNEDNPKLNVRINDGKDYYNPIKIIVTSSGKINLNHDLFKERSNNIIICTTPKIDFQQETKLNQMGCTVLKIPENDQGQVDIKLMLKELGNRNIVSIYLEGGSTLLESFIKLDLLQKLFVFMGNQILGGLNNGIINSNIYPEISTSPSFVLNQVRTFENNVMLDYYTQNYYEQLKKQLCLPV</sequence>
<feature type="binding site" evidence="15">
    <location>
        <position position="156"/>
    </location>
    <ligand>
        <name>NADP(+)</name>
        <dbReference type="ChEBI" id="CHEBI:58349"/>
    </ligand>
</feature>
<feature type="binding site" evidence="15">
    <location>
        <position position="206"/>
    </location>
    <ligand>
        <name>substrate</name>
    </ligand>
</feature>
<dbReference type="EC" id="1.1.1.193" evidence="13"/>
<evidence type="ECO:0000256" key="9">
    <source>
        <dbReference type="ARBA" id="ARBA00022833"/>
    </source>
</evidence>
<accession>A0A563D7L3</accession>
<dbReference type="InterPro" id="IPR002734">
    <property type="entry name" value="RibDG_C"/>
</dbReference>
<dbReference type="GO" id="GO:0008703">
    <property type="term" value="F:5-amino-6-(5-phosphoribosylamino)uracil reductase activity"/>
    <property type="evidence" value="ECO:0007669"/>
    <property type="project" value="UniProtKB-EC"/>
</dbReference>
<dbReference type="InterPro" id="IPR016193">
    <property type="entry name" value="Cytidine_deaminase-like"/>
</dbReference>
<dbReference type="GO" id="GO:0009231">
    <property type="term" value="P:riboflavin biosynthetic process"/>
    <property type="evidence" value="ECO:0007669"/>
    <property type="project" value="UniProtKB-UniPathway"/>
</dbReference>
<dbReference type="GO" id="GO:0008270">
    <property type="term" value="F:zinc ion binding"/>
    <property type="evidence" value="ECO:0007669"/>
    <property type="project" value="InterPro"/>
</dbReference>
<dbReference type="RefSeq" id="WP_146293589.1">
    <property type="nucleotide sequence ID" value="NZ_SELH01000026.1"/>
</dbReference>
<keyword evidence="6 13" id="KW-0686">Riboflavin biosynthesis</keyword>
<dbReference type="FunFam" id="3.40.140.10:FF:000025">
    <property type="entry name" value="Riboflavin biosynthesis protein RibD"/>
    <property type="match status" value="1"/>
</dbReference>
<dbReference type="PANTHER" id="PTHR38011">
    <property type="entry name" value="DIHYDROFOLATE REDUCTASE FAMILY PROTEIN (AFU_ORTHOLOGUE AFUA_8G06820)"/>
    <property type="match status" value="1"/>
</dbReference>
<keyword evidence="9 13" id="KW-0862">Zinc</keyword>
<evidence type="ECO:0000256" key="5">
    <source>
        <dbReference type="ARBA" id="ARBA00007417"/>
    </source>
</evidence>
<comment type="similarity">
    <text evidence="4 13">In the N-terminal section; belongs to the cytidine and deoxycytidylate deaminase family.</text>
</comment>
<protein>
    <recommendedName>
        <fullName evidence="13">Riboflavin biosynthesis protein RibD</fullName>
    </recommendedName>
    <domain>
        <recommendedName>
            <fullName evidence="13">Diaminohydroxyphosphoribosylaminopyrimidine deaminase</fullName>
            <shortName evidence="13">DRAP deaminase</shortName>
            <ecNumber evidence="13">3.5.4.26</ecNumber>
        </recommendedName>
        <alternativeName>
            <fullName evidence="13">Riboflavin-specific deaminase</fullName>
        </alternativeName>
    </domain>
    <domain>
        <recommendedName>
            <fullName evidence="13">5-amino-6-(5-phosphoribosylamino)uracil reductase</fullName>
            <ecNumber evidence="13">1.1.1.193</ecNumber>
        </recommendedName>
        <alternativeName>
            <fullName evidence="13">HTP reductase</fullName>
        </alternativeName>
    </domain>
</protein>
<dbReference type="InterPro" id="IPR024072">
    <property type="entry name" value="DHFR-like_dom_sf"/>
</dbReference>
<evidence type="ECO:0000256" key="15">
    <source>
        <dbReference type="PIRSR" id="PIRSR006769-2"/>
    </source>
</evidence>
<dbReference type="Gene3D" id="3.40.430.10">
    <property type="entry name" value="Dihydrofolate Reductase, subunit A"/>
    <property type="match status" value="1"/>
</dbReference>
<dbReference type="GO" id="GO:0050661">
    <property type="term" value="F:NADP binding"/>
    <property type="evidence" value="ECO:0007669"/>
    <property type="project" value="InterPro"/>
</dbReference>
<comment type="caution">
    <text evidence="18">The sequence shown here is derived from an EMBL/GenBank/DDBJ whole genome shotgun (WGS) entry which is preliminary data.</text>
</comment>
<feature type="binding site" evidence="15">
    <location>
        <position position="170"/>
    </location>
    <ligand>
        <name>substrate</name>
    </ligand>
</feature>
<comment type="catalytic activity">
    <reaction evidence="13">
        <text>2,5-diamino-6-hydroxy-4-(5-phosphoribosylamino)-pyrimidine + H2O + H(+) = 5-amino-6-(5-phospho-D-ribosylamino)uracil + NH4(+)</text>
        <dbReference type="Rhea" id="RHEA:21868"/>
        <dbReference type="ChEBI" id="CHEBI:15377"/>
        <dbReference type="ChEBI" id="CHEBI:15378"/>
        <dbReference type="ChEBI" id="CHEBI:28938"/>
        <dbReference type="ChEBI" id="CHEBI:58453"/>
        <dbReference type="ChEBI" id="CHEBI:58614"/>
        <dbReference type="EC" id="3.5.4.26"/>
    </reaction>
</comment>
<evidence type="ECO:0000256" key="16">
    <source>
        <dbReference type="PIRSR" id="PIRSR006769-3"/>
    </source>
</evidence>
<keyword evidence="10 13" id="KW-0521">NADP</keyword>
<evidence type="ECO:0000256" key="1">
    <source>
        <dbReference type="ARBA" id="ARBA00002151"/>
    </source>
</evidence>
<feature type="binding site" evidence="16">
    <location>
        <position position="52"/>
    </location>
    <ligand>
        <name>Zn(2+)</name>
        <dbReference type="ChEBI" id="CHEBI:29105"/>
        <note>catalytic</note>
    </ligand>
</feature>
<dbReference type="InterPro" id="IPR004794">
    <property type="entry name" value="Eubact_RibD"/>
</dbReference>
<feature type="binding site" evidence="15">
    <location>
        <position position="202"/>
    </location>
    <ligand>
        <name>NADP(+)</name>
        <dbReference type="ChEBI" id="CHEBI:58349"/>
    </ligand>
</feature>
<evidence type="ECO:0000313" key="18">
    <source>
        <dbReference type="EMBL" id="TWP26238.1"/>
    </source>
</evidence>
<dbReference type="Pfam" id="PF00383">
    <property type="entry name" value="dCMP_cyt_deam_1"/>
    <property type="match status" value="1"/>
</dbReference>
<evidence type="ECO:0000256" key="10">
    <source>
        <dbReference type="ARBA" id="ARBA00022857"/>
    </source>
</evidence>
<dbReference type="EMBL" id="SELH01000026">
    <property type="protein sequence ID" value="TWP26238.1"/>
    <property type="molecule type" value="Genomic_DNA"/>
</dbReference>
<organism evidence="18 19">
    <name type="scientific">Apibacter muscae</name>
    <dbReference type="NCBI Taxonomy" id="2509004"/>
    <lineage>
        <taxon>Bacteria</taxon>
        <taxon>Pseudomonadati</taxon>
        <taxon>Bacteroidota</taxon>
        <taxon>Flavobacteriia</taxon>
        <taxon>Flavobacteriales</taxon>
        <taxon>Weeksellaceae</taxon>
        <taxon>Apibacter</taxon>
    </lineage>
</organism>
<evidence type="ECO:0000256" key="12">
    <source>
        <dbReference type="ARBA" id="ARBA00023268"/>
    </source>
</evidence>
<feature type="binding site" evidence="15">
    <location>
        <position position="186"/>
    </location>
    <ligand>
        <name>substrate</name>
    </ligand>
</feature>
<dbReference type="InterPro" id="IPR050765">
    <property type="entry name" value="Riboflavin_Biosynth_HTPR"/>
</dbReference>
<dbReference type="GO" id="GO:0008835">
    <property type="term" value="F:diaminohydroxyphosphoribosylaminopyrimidine deaminase activity"/>
    <property type="evidence" value="ECO:0007669"/>
    <property type="project" value="UniProtKB-EC"/>
</dbReference>
<evidence type="ECO:0000259" key="17">
    <source>
        <dbReference type="PROSITE" id="PS51747"/>
    </source>
</evidence>
<keyword evidence="7 13" id="KW-0479">Metal-binding</keyword>
<dbReference type="EC" id="3.5.4.26" evidence="13"/>
<evidence type="ECO:0000256" key="3">
    <source>
        <dbReference type="ARBA" id="ARBA00004910"/>
    </source>
</evidence>
<dbReference type="NCBIfam" id="TIGR00227">
    <property type="entry name" value="ribD_Cterm"/>
    <property type="match status" value="1"/>
</dbReference>
<dbReference type="InterPro" id="IPR011549">
    <property type="entry name" value="RibD_C"/>
</dbReference>
<evidence type="ECO:0000313" key="19">
    <source>
        <dbReference type="Proteomes" id="UP000319499"/>
    </source>
</evidence>
<dbReference type="SUPFAM" id="SSF53927">
    <property type="entry name" value="Cytidine deaminase-like"/>
    <property type="match status" value="1"/>
</dbReference>
<comment type="pathway">
    <text evidence="2 13">Cofactor biosynthesis; riboflavin biosynthesis; 5-amino-6-(D-ribitylamino)uracil from GTP: step 2/4.</text>
</comment>
<feature type="binding site" evidence="15">
    <location>
        <position position="172"/>
    </location>
    <ligand>
        <name>NADP(+)</name>
        <dbReference type="ChEBI" id="CHEBI:58349"/>
    </ligand>
</feature>
<comment type="pathway">
    <text evidence="3 13">Cofactor biosynthesis; riboflavin biosynthesis; 5-amino-6-(D-ribitylamino)uracil from GTP: step 3/4.</text>
</comment>
<feature type="binding site" evidence="15">
    <location>
        <begin position="300"/>
        <end position="306"/>
    </location>
    <ligand>
        <name>NADP(+)</name>
        <dbReference type="ChEBI" id="CHEBI:58349"/>
    </ligand>
</feature>
<dbReference type="SUPFAM" id="SSF53597">
    <property type="entry name" value="Dihydrofolate reductase-like"/>
    <property type="match status" value="1"/>
</dbReference>
<keyword evidence="11 13" id="KW-0560">Oxidoreductase</keyword>
<feature type="binding site" evidence="16">
    <location>
        <position position="77"/>
    </location>
    <ligand>
        <name>Zn(2+)</name>
        <dbReference type="ChEBI" id="CHEBI:29105"/>
        <note>catalytic</note>
    </ligand>
</feature>
<dbReference type="InterPro" id="IPR016192">
    <property type="entry name" value="APOBEC/CMP_deaminase_Zn-bd"/>
</dbReference>
<evidence type="ECO:0000256" key="2">
    <source>
        <dbReference type="ARBA" id="ARBA00004882"/>
    </source>
</evidence>
<dbReference type="Proteomes" id="UP000319499">
    <property type="component" value="Unassembled WGS sequence"/>
</dbReference>
<dbReference type="UniPathway" id="UPA00275">
    <property type="reaction ID" value="UER00401"/>
</dbReference>
<comment type="similarity">
    <text evidence="5 13">In the C-terminal section; belongs to the HTP reductase family.</text>
</comment>
<proteinExistence type="inferred from homology"/>
<dbReference type="PANTHER" id="PTHR38011:SF7">
    <property type="entry name" value="2,5-DIAMINO-6-RIBOSYLAMINO-4(3H)-PYRIMIDINONE 5'-PHOSPHATE REDUCTASE"/>
    <property type="match status" value="1"/>
</dbReference>
<dbReference type="AlphaFoldDB" id="A0A563D7L3"/>
<evidence type="ECO:0000256" key="7">
    <source>
        <dbReference type="ARBA" id="ARBA00022723"/>
    </source>
</evidence>
<evidence type="ECO:0000256" key="13">
    <source>
        <dbReference type="PIRNR" id="PIRNR006769"/>
    </source>
</evidence>
<dbReference type="PROSITE" id="PS51747">
    <property type="entry name" value="CYT_DCMP_DEAMINASES_2"/>
    <property type="match status" value="1"/>
</dbReference>
<evidence type="ECO:0000256" key="8">
    <source>
        <dbReference type="ARBA" id="ARBA00022801"/>
    </source>
</evidence>
<dbReference type="CDD" id="cd01284">
    <property type="entry name" value="Riboflavin_deaminase-reductase"/>
    <property type="match status" value="1"/>
</dbReference>
<dbReference type="PIRSF" id="PIRSF006769">
    <property type="entry name" value="RibD"/>
    <property type="match status" value="1"/>
</dbReference>